<dbReference type="AlphaFoldDB" id="A0A4C1UQZ9"/>
<protein>
    <submittedName>
        <fullName evidence="1">Uncharacterized protein</fullName>
    </submittedName>
</protein>
<reference evidence="1 2" key="1">
    <citation type="journal article" date="2019" name="Commun. Biol.">
        <title>The bagworm genome reveals a unique fibroin gene that provides high tensile strength.</title>
        <authorList>
            <person name="Kono N."/>
            <person name="Nakamura H."/>
            <person name="Ohtoshi R."/>
            <person name="Tomita M."/>
            <person name="Numata K."/>
            <person name="Arakawa K."/>
        </authorList>
    </citation>
    <scope>NUCLEOTIDE SEQUENCE [LARGE SCALE GENOMIC DNA]</scope>
</reference>
<proteinExistence type="predicted"/>
<sequence>MHDKLDTNLTQAIAFPIFVQTGLASLNWKLVVSSLCTSDELMPAEPLYDFFQFSKLLIGSLSVCFEADEHYHSTDRGEELVMIRGRFLGLVIMEWLLQPDRQLENWVSRFNYDPLSVECWRSMFFYNLHADIALN</sequence>
<evidence type="ECO:0000313" key="2">
    <source>
        <dbReference type="Proteomes" id="UP000299102"/>
    </source>
</evidence>
<organism evidence="1 2">
    <name type="scientific">Eumeta variegata</name>
    <name type="common">Bagworm moth</name>
    <name type="synonym">Eumeta japonica</name>
    <dbReference type="NCBI Taxonomy" id="151549"/>
    <lineage>
        <taxon>Eukaryota</taxon>
        <taxon>Metazoa</taxon>
        <taxon>Ecdysozoa</taxon>
        <taxon>Arthropoda</taxon>
        <taxon>Hexapoda</taxon>
        <taxon>Insecta</taxon>
        <taxon>Pterygota</taxon>
        <taxon>Neoptera</taxon>
        <taxon>Endopterygota</taxon>
        <taxon>Lepidoptera</taxon>
        <taxon>Glossata</taxon>
        <taxon>Ditrysia</taxon>
        <taxon>Tineoidea</taxon>
        <taxon>Psychidae</taxon>
        <taxon>Oiketicinae</taxon>
        <taxon>Eumeta</taxon>
    </lineage>
</organism>
<gene>
    <name evidence="1" type="ORF">EVAR_93404_1</name>
</gene>
<accession>A0A4C1UQZ9</accession>
<name>A0A4C1UQZ9_EUMVA</name>
<comment type="caution">
    <text evidence="1">The sequence shown here is derived from an EMBL/GenBank/DDBJ whole genome shotgun (WGS) entry which is preliminary data.</text>
</comment>
<dbReference type="Proteomes" id="UP000299102">
    <property type="component" value="Unassembled WGS sequence"/>
</dbReference>
<keyword evidence="2" id="KW-1185">Reference proteome</keyword>
<dbReference type="EMBL" id="BGZK01000207">
    <property type="protein sequence ID" value="GBP28457.1"/>
    <property type="molecule type" value="Genomic_DNA"/>
</dbReference>
<evidence type="ECO:0000313" key="1">
    <source>
        <dbReference type="EMBL" id="GBP28457.1"/>
    </source>
</evidence>